<name>A0AAJ0C135_9PEZI</name>
<feature type="region of interest" description="Disordered" evidence="1">
    <location>
        <begin position="99"/>
        <end position="120"/>
    </location>
</feature>
<dbReference type="EMBL" id="MU839006">
    <property type="protein sequence ID" value="KAK1768189.1"/>
    <property type="molecule type" value="Genomic_DNA"/>
</dbReference>
<dbReference type="InterPro" id="IPR036873">
    <property type="entry name" value="Rhodanese-like_dom_sf"/>
</dbReference>
<dbReference type="Proteomes" id="UP001244011">
    <property type="component" value="Unassembled WGS sequence"/>
</dbReference>
<dbReference type="Gene3D" id="3.40.250.10">
    <property type="entry name" value="Rhodanese-like domain"/>
    <property type="match status" value="1"/>
</dbReference>
<gene>
    <name evidence="3" type="ORF">QBC33DRAFT_450022</name>
</gene>
<dbReference type="AlphaFoldDB" id="A0AAJ0C135"/>
<dbReference type="SUPFAM" id="SSF52821">
    <property type="entry name" value="Rhodanese/Cell cycle control phosphatase"/>
    <property type="match status" value="1"/>
</dbReference>
<accession>A0AAJ0C135</accession>
<dbReference type="RefSeq" id="XP_060284402.1">
    <property type="nucleotide sequence ID" value="XM_060424545.1"/>
</dbReference>
<evidence type="ECO:0000259" key="2">
    <source>
        <dbReference type="PROSITE" id="PS50206"/>
    </source>
</evidence>
<evidence type="ECO:0000313" key="4">
    <source>
        <dbReference type="Proteomes" id="UP001244011"/>
    </source>
</evidence>
<dbReference type="GeneID" id="85307732"/>
<comment type="caution">
    <text evidence="3">The sequence shown here is derived from an EMBL/GenBank/DDBJ whole genome shotgun (WGS) entry which is preliminary data.</text>
</comment>
<evidence type="ECO:0000313" key="3">
    <source>
        <dbReference type="EMBL" id="KAK1768189.1"/>
    </source>
</evidence>
<dbReference type="SMART" id="SM00450">
    <property type="entry name" value="RHOD"/>
    <property type="match status" value="1"/>
</dbReference>
<dbReference type="Pfam" id="PF00581">
    <property type="entry name" value="Rhodanese"/>
    <property type="match status" value="1"/>
</dbReference>
<organism evidence="3 4">
    <name type="scientific">Phialemonium atrogriseum</name>
    <dbReference type="NCBI Taxonomy" id="1093897"/>
    <lineage>
        <taxon>Eukaryota</taxon>
        <taxon>Fungi</taxon>
        <taxon>Dikarya</taxon>
        <taxon>Ascomycota</taxon>
        <taxon>Pezizomycotina</taxon>
        <taxon>Sordariomycetes</taxon>
        <taxon>Sordariomycetidae</taxon>
        <taxon>Cephalothecales</taxon>
        <taxon>Cephalothecaceae</taxon>
        <taxon>Phialemonium</taxon>
    </lineage>
</organism>
<dbReference type="PANTHER" id="PTHR10828:SF38">
    <property type="entry name" value="ARSENICAL-RESISTANCE PROTEIN 2-RELATED"/>
    <property type="match status" value="1"/>
</dbReference>
<evidence type="ECO:0000256" key="1">
    <source>
        <dbReference type="SAM" id="MobiDB-lite"/>
    </source>
</evidence>
<proteinExistence type="predicted"/>
<dbReference type="PROSITE" id="PS50206">
    <property type="entry name" value="RHODANESE_3"/>
    <property type="match status" value="1"/>
</dbReference>
<dbReference type="GO" id="GO:0004725">
    <property type="term" value="F:protein tyrosine phosphatase activity"/>
    <property type="evidence" value="ECO:0007669"/>
    <property type="project" value="TreeGrafter"/>
</dbReference>
<dbReference type="GO" id="GO:0005634">
    <property type="term" value="C:nucleus"/>
    <property type="evidence" value="ECO:0007669"/>
    <property type="project" value="TreeGrafter"/>
</dbReference>
<dbReference type="PANTHER" id="PTHR10828">
    <property type="entry name" value="M-PHASE INDUCER PHOSPHATASE DUAL SPECIFICITY PHOSPHATASE CDC25"/>
    <property type="match status" value="1"/>
</dbReference>
<feature type="compositionally biased region" description="Basic and acidic residues" evidence="1">
    <location>
        <begin position="111"/>
        <end position="120"/>
    </location>
</feature>
<feature type="compositionally biased region" description="Polar residues" evidence="1">
    <location>
        <begin position="101"/>
        <end position="110"/>
    </location>
</feature>
<reference evidence="3" key="1">
    <citation type="submission" date="2023-06" db="EMBL/GenBank/DDBJ databases">
        <title>Genome-scale phylogeny and comparative genomics of the fungal order Sordariales.</title>
        <authorList>
            <consortium name="Lawrence Berkeley National Laboratory"/>
            <person name="Hensen N."/>
            <person name="Bonometti L."/>
            <person name="Westerberg I."/>
            <person name="Brannstrom I.O."/>
            <person name="Guillou S."/>
            <person name="Cros-Aarteil S."/>
            <person name="Calhoun S."/>
            <person name="Haridas S."/>
            <person name="Kuo A."/>
            <person name="Mondo S."/>
            <person name="Pangilinan J."/>
            <person name="Riley R."/>
            <person name="Labutti K."/>
            <person name="Andreopoulos B."/>
            <person name="Lipzen A."/>
            <person name="Chen C."/>
            <person name="Yanf M."/>
            <person name="Daum C."/>
            <person name="Ng V."/>
            <person name="Clum A."/>
            <person name="Steindorff A."/>
            <person name="Ohm R."/>
            <person name="Martin F."/>
            <person name="Silar P."/>
            <person name="Natvig D."/>
            <person name="Lalanne C."/>
            <person name="Gautier V."/>
            <person name="Ament-Velasquez S.L."/>
            <person name="Kruys A."/>
            <person name="Hutchinson M.I."/>
            <person name="Powell A.J."/>
            <person name="Barry K."/>
            <person name="Miller A.N."/>
            <person name="Grigoriev I.V."/>
            <person name="Debuchy R."/>
            <person name="Gladieux P."/>
            <person name="Thoren M.H."/>
            <person name="Johannesson H."/>
        </authorList>
    </citation>
    <scope>NUCLEOTIDE SEQUENCE</scope>
    <source>
        <strain evidence="3">8032-3</strain>
    </source>
</reference>
<protein>
    <submittedName>
        <fullName evidence="3">Arsenate reductase 2.1</fullName>
    </submittedName>
</protein>
<feature type="domain" description="Rhodanese" evidence="2">
    <location>
        <begin position="26"/>
        <end position="146"/>
    </location>
</feature>
<dbReference type="GO" id="GO:0005737">
    <property type="term" value="C:cytoplasm"/>
    <property type="evidence" value="ECO:0007669"/>
    <property type="project" value="TreeGrafter"/>
</dbReference>
<dbReference type="InterPro" id="IPR001763">
    <property type="entry name" value="Rhodanese-like_dom"/>
</dbReference>
<sequence>MATTGTLQRLSAAALAELILAEQNPSNPAVAIIDVRDDDHIGGHIKGSQNIPSGRLDAMLPTLVRQLQDRQTVVFHCALSQQRGPGAALRYIRERERMFPSSGQAASSNTDEQKDGEKKETQVVQRVYVLDRGFVGWQEVHGEDERLTTGYRKDLWQDGYWG</sequence>
<keyword evidence="4" id="KW-1185">Reference proteome</keyword>